<evidence type="ECO:0000259" key="2">
    <source>
        <dbReference type="Pfam" id="PF03544"/>
    </source>
</evidence>
<keyword evidence="4" id="KW-1185">Reference proteome</keyword>
<dbReference type="RefSeq" id="WP_290364195.1">
    <property type="nucleotide sequence ID" value="NZ_JAUFQU010000001.1"/>
</dbReference>
<feature type="domain" description="TonB C-terminal" evidence="2">
    <location>
        <begin position="71"/>
        <end position="129"/>
    </location>
</feature>
<evidence type="ECO:0000313" key="4">
    <source>
        <dbReference type="Proteomes" id="UP001242368"/>
    </source>
</evidence>
<dbReference type="EMBL" id="JAUFQU010000001">
    <property type="protein sequence ID" value="MDN3708324.1"/>
    <property type="molecule type" value="Genomic_DNA"/>
</dbReference>
<reference evidence="4" key="1">
    <citation type="journal article" date="2019" name="Int. J. Syst. Evol. Microbiol.">
        <title>The Global Catalogue of Microorganisms (GCM) 10K type strain sequencing project: providing services to taxonomists for standard genome sequencing and annotation.</title>
        <authorList>
            <consortium name="The Broad Institute Genomics Platform"/>
            <consortium name="The Broad Institute Genome Sequencing Center for Infectious Disease"/>
            <person name="Wu L."/>
            <person name="Ma J."/>
        </authorList>
    </citation>
    <scope>NUCLEOTIDE SEQUENCE [LARGE SCALE GENOMIC DNA]</scope>
    <source>
        <strain evidence="4">CECT 7184</strain>
    </source>
</reference>
<sequence>MKHLTTLLMLLFCMHSFSQTLKPSPTSEEEPIYETVDKVAYYMAGYGKFYESIQDNMICQREKIKKKNLEILLRFIVERDGTISNPEILKSDLSACNASVLQAVKGTKGWIPGKINGRVVRSYVTLPIHLQKAK</sequence>
<dbReference type="Gene3D" id="3.30.1150.10">
    <property type="match status" value="1"/>
</dbReference>
<feature type="signal peptide" evidence="1">
    <location>
        <begin position="1"/>
        <end position="18"/>
    </location>
</feature>
<proteinExistence type="predicted"/>
<accession>A0ABT8CZC3</accession>
<comment type="caution">
    <text evidence="3">The sequence shown here is derived from an EMBL/GenBank/DDBJ whole genome shotgun (WGS) entry which is preliminary data.</text>
</comment>
<gene>
    <name evidence="3" type="ORF">QW060_14565</name>
</gene>
<evidence type="ECO:0000256" key="1">
    <source>
        <dbReference type="SAM" id="SignalP"/>
    </source>
</evidence>
<dbReference type="SUPFAM" id="SSF74653">
    <property type="entry name" value="TolA/TonB C-terminal domain"/>
    <property type="match status" value="1"/>
</dbReference>
<keyword evidence="1" id="KW-0732">Signal</keyword>
<feature type="chain" id="PRO_5046509235" evidence="1">
    <location>
        <begin position="19"/>
        <end position="134"/>
    </location>
</feature>
<dbReference type="InterPro" id="IPR037682">
    <property type="entry name" value="TonB_C"/>
</dbReference>
<dbReference type="Proteomes" id="UP001242368">
    <property type="component" value="Unassembled WGS sequence"/>
</dbReference>
<name>A0ABT8CZC3_9FLAO</name>
<organism evidence="3 4">
    <name type="scientific">Paenimyroides ceti</name>
    <dbReference type="NCBI Taxonomy" id="395087"/>
    <lineage>
        <taxon>Bacteria</taxon>
        <taxon>Pseudomonadati</taxon>
        <taxon>Bacteroidota</taxon>
        <taxon>Flavobacteriia</taxon>
        <taxon>Flavobacteriales</taxon>
        <taxon>Flavobacteriaceae</taxon>
        <taxon>Paenimyroides</taxon>
    </lineage>
</organism>
<dbReference type="Pfam" id="PF03544">
    <property type="entry name" value="TonB_C"/>
    <property type="match status" value="1"/>
</dbReference>
<protein>
    <submittedName>
        <fullName evidence="3">Energy transducer TonB</fullName>
    </submittedName>
</protein>
<evidence type="ECO:0000313" key="3">
    <source>
        <dbReference type="EMBL" id="MDN3708324.1"/>
    </source>
</evidence>